<keyword evidence="2" id="KW-1185">Reference proteome</keyword>
<comment type="caution">
    <text evidence="1">The sequence shown here is derived from an EMBL/GenBank/DDBJ whole genome shotgun (WGS) entry which is preliminary data.</text>
</comment>
<accession>A0ABN2M0X8</accession>
<sequence>MGVDQSGQDGGIGMVHHRLTFRERRVARSDRDDAVALHVDLRPTGEETLAIESMGGPDHKGRQHA</sequence>
<organism evidence="1 2">
    <name type="scientific">Luedemannella flava</name>
    <dbReference type="NCBI Taxonomy" id="349316"/>
    <lineage>
        <taxon>Bacteria</taxon>
        <taxon>Bacillati</taxon>
        <taxon>Actinomycetota</taxon>
        <taxon>Actinomycetes</taxon>
        <taxon>Micromonosporales</taxon>
        <taxon>Micromonosporaceae</taxon>
        <taxon>Luedemannella</taxon>
    </lineage>
</organism>
<protein>
    <submittedName>
        <fullName evidence="1">Uncharacterized protein</fullName>
    </submittedName>
</protein>
<reference evidence="1 2" key="1">
    <citation type="journal article" date="2019" name="Int. J. Syst. Evol. Microbiol.">
        <title>The Global Catalogue of Microorganisms (GCM) 10K type strain sequencing project: providing services to taxonomists for standard genome sequencing and annotation.</title>
        <authorList>
            <consortium name="The Broad Institute Genomics Platform"/>
            <consortium name="The Broad Institute Genome Sequencing Center for Infectious Disease"/>
            <person name="Wu L."/>
            <person name="Ma J."/>
        </authorList>
    </citation>
    <scope>NUCLEOTIDE SEQUENCE [LARGE SCALE GENOMIC DNA]</scope>
    <source>
        <strain evidence="1 2">JCM 13250</strain>
    </source>
</reference>
<proteinExistence type="predicted"/>
<evidence type="ECO:0000313" key="2">
    <source>
        <dbReference type="Proteomes" id="UP001500218"/>
    </source>
</evidence>
<name>A0ABN2M0X8_9ACTN</name>
<dbReference type="Proteomes" id="UP001500218">
    <property type="component" value="Unassembled WGS sequence"/>
</dbReference>
<dbReference type="EMBL" id="BAAALT010000078">
    <property type="protein sequence ID" value="GAA1805745.1"/>
    <property type="molecule type" value="Genomic_DNA"/>
</dbReference>
<gene>
    <name evidence="1" type="ORF">GCM10009682_29520</name>
</gene>
<evidence type="ECO:0000313" key="1">
    <source>
        <dbReference type="EMBL" id="GAA1805745.1"/>
    </source>
</evidence>